<keyword evidence="2" id="KW-0436">Ligase</keyword>
<dbReference type="Proteomes" id="UP000020681">
    <property type="component" value="Unassembled WGS sequence"/>
</dbReference>
<protein>
    <submittedName>
        <fullName evidence="2">UDP-N-acetylmuramoyl-tripeptide--D-alanyl-D-alanine ligase domain protein</fullName>
        <ecNumber evidence="2">6.3.2.10</ecNumber>
    </submittedName>
</protein>
<keyword evidence="3" id="KW-1185">Reference proteome</keyword>
<evidence type="ECO:0000313" key="3">
    <source>
        <dbReference type="Proteomes" id="UP000020681"/>
    </source>
</evidence>
<dbReference type="Gene3D" id="3.40.1190.10">
    <property type="entry name" value="Mur-like, catalytic domain"/>
    <property type="match status" value="1"/>
</dbReference>
<name>A0ABN0QT35_MYCUL</name>
<evidence type="ECO:0000313" key="2">
    <source>
        <dbReference type="EMBL" id="EUA87916.1"/>
    </source>
</evidence>
<reference evidence="2 3" key="1">
    <citation type="submission" date="2014-01" db="EMBL/GenBank/DDBJ databases">
        <authorList>
            <person name="Dobos K."/>
            <person name="Lenaerts A."/>
            <person name="Ordway D."/>
            <person name="DeGroote M.A."/>
            <person name="Parker T."/>
            <person name="Sizemore C."/>
            <person name="Tallon L.J."/>
            <person name="Sadzewicz L.K."/>
            <person name="Sengamalay N."/>
            <person name="Fraser C.M."/>
            <person name="Hine E."/>
            <person name="Shefchek K.A."/>
            <person name="Das S.P."/>
            <person name="Tettelin H."/>
        </authorList>
    </citation>
    <scope>NUCLEOTIDE SEQUENCE [LARGE SCALE GENOMIC DNA]</scope>
    <source>
        <strain evidence="2 3">Harvey</strain>
    </source>
</reference>
<proteinExistence type="predicted"/>
<evidence type="ECO:0000256" key="1">
    <source>
        <dbReference type="SAM" id="MobiDB-lite"/>
    </source>
</evidence>
<dbReference type="EMBL" id="JAOL01000152">
    <property type="protein sequence ID" value="EUA87916.1"/>
    <property type="molecule type" value="Genomic_DNA"/>
</dbReference>
<accession>A0ABN0QT35</accession>
<gene>
    <name evidence="2" type="primary">murF</name>
    <name evidence="2" type="ORF">I551_5634</name>
</gene>
<feature type="compositionally biased region" description="Basic and acidic residues" evidence="1">
    <location>
        <begin position="91"/>
        <end position="103"/>
    </location>
</feature>
<feature type="compositionally biased region" description="Basic residues" evidence="1">
    <location>
        <begin position="73"/>
        <end position="85"/>
    </location>
</feature>
<sequence>MVRVGRATATGAGWAGPGDVWAGPVSLDRLARPQFTMHAGDAAAQVRLGVYGDHQVSNALCAGAVASNAARACRRWRPHSPRRARVAAPDAGEHPAGRGDGDR</sequence>
<feature type="region of interest" description="Disordered" evidence="1">
    <location>
        <begin position="73"/>
        <end position="103"/>
    </location>
</feature>
<organism evidence="2 3">
    <name type="scientific">Mycobacterium ulcerans str. Harvey</name>
    <dbReference type="NCBI Taxonomy" id="1299332"/>
    <lineage>
        <taxon>Bacteria</taxon>
        <taxon>Bacillati</taxon>
        <taxon>Actinomycetota</taxon>
        <taxon>Actinomycetes</taxon>
        <taxon>Mycobacteriales</taxon>
        <taxon>Mycobacteriaceae</taxon>
        <taxon>Mycobacterium</taxon>
        <taxon>Mycobacterium ulcerans group</taxon>
    </lineage>
</organism>
<dbReference type="InterPro" id="IPR036565">
    <property type="entry name" value="Mur-like_cat_sf"/>
</dbReference>
<comment type="caution">
    <text evidence="2">The sequence shown here is derived from an EMBL/GenBank/DDBJ whole genome shotgun (WGS) entry which is preliminary data.</text>
</comment>
<dbReference type="EC" id="6.3.2.10" evidence="2"/>
<dbReference type="GO" id="GO:0047480">
    <property type="term" value="F:UDP-N-acetylmuramoyl-tripeptide-D-alanyl-D-alanine ligase activity"/>
    <property type="evidence" value="ECO:0007669"/>
    <property type="project" value="UniProtKB-EC"/>
</dbReference>